<accession>A0A9P1JV13</accession>
<dbReference type="AlphaFoldDB" id="A0A9P1JV13"/>
<dbReference type="Proteomes" id="UP000007319">
    <property type="component" value="Plasmid AZOBR_p1"/>
</dbReference>
<keyword evidence="2" id="KW-0614">Plasmid</keyword>
<proteinExistence type="predicted"/>
<keyword evidence="3" id="KW-1185">Reference proteome</keyword>
<evidence type="ECO:0000313" key="3">
    <source>
        <dbReference type="Proteomes" id="UP000007319"/>
    </source>
</evidence>
<dbReference type="KEGG" id="abs:AZOBR_p170073"/>
<gene>
    <name evidence="2" type="ORF">AZOBR_p170073</name>
</gene>
<sequence>MRPQEYPLDVQCCLILKSSAIGLPVSSSIQVSVGCWYRTVQAQSRASDSLAYDTGWAKTSSCPARVHFTTYGLTASWLDLSAGKAGAGLVRRYSGVLLRPRDELGQRHDTGGPGDFPAVQDQRKRWNASHRETRGDIRCGLGIDFCQPDMRLKPLRRLLDDRRHHAARTAPGGPEVDQERDVAPLGVLGRSGSGRSGAGDAPRTAADGRRRIFRQRPAAHAVPGWSCRSGGRRRAALRTFHPPRGAAGLLMEQPAFRQRFV</sequence>
<evidence type="ECO:0000313" key="2">
    <source>
        <dbReference type="EMBL" id="CCD00317.1"/>
    </source>
</evidence>
<organism evidence="2 3">
    <name type="scientific">Azospirillum baldaniorum</name>
    <dbReference type="NCBI Taxonomy" id="1064539"/>
    <lineage>
        <taxon>Bacteria</taxon>
        <taxon>Pseudomonadati</taxon>
        <taxon>Pseudomonadota</taxon>
        <taxon>Alphaproteobacteria</taxon>
        <taxon>Rhodospirillales</taxon>
        <taxon>Azospirillaceae</taxon>
        <taxon>Azospirillum</taxon>
    </lineage>
</organism>
<evidence type="ECO:0000256" key="1">
    <source>
        <dbReference type="SAM" id="MobiDB-lite"/>
    </source>
</evidence>
<geneLocation type="plasmid" evidence="2 3">
    <name>AZOBR_p1</name>
</geneLocation>
<reference evidence="2 3" key="1">
    <citation type="journal article" date="2011" name="PLoS Genet.">
        <title>Azospirillum genomes reveal transition of bacteria from aquatic to terrestrial environments.</title>
        <authorList>
            <person name="Wisniewski-Dye F."/>
            <person name="Borziak K."/>
            <person name="Khalsa-Moyers G."/>
            <person name="Alexandre G."/>
            <person name="Sukharnikov L.O."/>
            <person name="Wuichet K."/>
            <person name="Hurst G.B."/>
            <person name="McDonald W.H."/>
            <person name="Robertson J.S."/>
            <person name="Barbe V."/>
            <person name="Calteau A."/>
            <person name="Rouy Z."/>
            <person name="Mangenot S."/>
            <person name="Prigent-Combaret C."/>
            <person name="Normand P."/>
            <person name="Boyer M."/>
            <person name="Siguier P."/>
            <person name="Dessaux Y."/>
            <person name="Elmerich C."/>
            <person name="Condemine G."/>
            <person name="Krishnen G."/>
            <person name="Kennedy I."/>
            <person name="Paterson A.H."/>
            <person name="Gonzalez V."/>
            <person name="Mavingui P."/>
            <person name="Zhulin I.B."/>
        </authorList>
    </citation>
    <scope>NUCLEOTIDE SEQUENCE [LARGE SCALE GENOMIC DNA]</scope>
    <source>
        <strain evidence="2 3">Sp245</strain>
    </source>
</reference>
<dbReference type="PROSITE" id="PS51257">
    <property type="entry name" value="PROKAR_LIPOPROTEIN"/>
    <property type="match status" value="1"/>
</dbReference>
<dbReference type="EMBL" id="HE577328">
    <property type="protein sequence ID" value="CCD00317.1"/>
    <property type="molecule type" value="Genomic_DNA"/>
</dbReference>
<feature type="region of interest" description="Disordered" evidence="1">
    <location>
        <begin position="186"/>
        <end position="227"/>
    </location>
</feature>
<protein>
    <submittedName>
        <fullName evidence="2">Uncharacterized protein</fullName>
    </submittedName>
</protein>
<name>A0A9P1JV13_9PROT</name>